<evidence type="ECO:0008006" key="5">
    <source>
        <dbReference type="Google" id="ProtNLM"/>
    </source>
</evidence>
<sequence length="503" mass="54457">MLDLSLMSKTRARAFTTTFAERLYTRNRDPLHLLVEEADVLIPQRAAADTARLLGAMEDLAKRGRSRGIGLTVVTQRPQEVSKSVLELMETVILLRMTGPRSIKAAQDWIRVNAADDDTQASEVIATLPSLETGEAWVWSPAFLRLLTRTRIALFETFDSHATPEPGRARIIPKSRADIDLEKLSAEIAATAQRAKDNDPAALRRTVKSLSLELDAARADQRLLAEKVSDYEQQLAAKDDTIAELRDRIDDLLARPAELPPGMTETLYSAAELINTAITALDSPAAAGPLRAHPPLATVPARPRHVTPSRSSDVPTPAAAPAPAVEVTATGSPPEDVLRFRAGAVRMLESLGRMAPLRLTNAQWGTVAKMKHTSGTWSTYLRELRRAGLLDETPEGTTLSDAGFAYLGGRPAPMTGRELQQHYLKILRAGAGRMLQALISAYPHGLTREEISEQAQIAATSGTFSTYLRELLRNGLVTDRGGVLVAGDILMHGADAGKEGASA</sequence>
<dbReference type="PANTHER" id="PTHR42957:SF1">
    <property type="entry name" value="HELICASE MJ1565-RELATED"/>
    <property type="match status" value="1"/>
</dbReference>
<evidence type="ECO:0000313" key="4">
    <source>
        <dbReference type="Proteomes" id="UP001207588"/>
    </source>
</evidence>
<reference evidence="3" key="1">
    <citation type="submission" date="2020-07" db="EMBL/GenBank/DDBJ databases">
        <authorList>
            <person name="Pettersson B.M.F."/>
            <person name="Behra P.R.K."/>
            <person name="Ramesh M."/>
            <person name="Das S."/>
            <person name="Dasgupta S."/>
            <person name="Kirsebom L.A."/>
        </authorList>
    </citation>
    <scope>NUCLEOTIDE SEQUENCE</scope>
    <source>
        <strain evidence="3">DSM 45439</strain>
    </source>
</reference>
<comment type="caution">
    <text evidence="3">The sequence shown here is derived from an EMBL/GenBank/DDBJ whole genome shotgun (WGS) entry which is preliminary data.</text>
</comment>
<evidence type="ECO:0000313" key="3">
    <source>
        <dbReference type="EMBL" id="MCV6990830.1"/>
    </source>
</evidence>
<dbReference type="InterPro" id="IPR027417">
    <property type="entry name" value="P-loop_NTPase"/>
</dbReference>
<feature type="compositionally biased region" description="Low complexity" evidence="2">
    <location>
        <begin position="314"/>
        <end position="330"/>
    </location>
</feature>
<evidence type="ECO:0000256" key="1">
    <source>
        <dbReference type="SAM" id="Coils"/>
    </source>
</evidence>
<dbReference type="PANTHER" id="PTHR42957">
    <property type="entry name" value="HELICASE MJ1565-RELATED"/>
    <property type="match status" value="1"/>
</dbReference>
<dbReference type="InterPro" id="IPR008571">
    <property type="entry name" value="HerA-like"/>
</dbReference>
<dbReference type="EMBL" id="JACKTG010000050">
    <property type="protein sequence ID" value="MCV6990830.1"/>
    <property type="molecule type" value="Genomic_DNA"/>
</dbReference>
<accession>A0AAW5S7A0</accession>
<proteinExistence type="predicted"/>
<dbReference type="Gene3D" id="3.40.50.300">
    <property type="entry name" value="P-loop containing nucleotide triphosphate hydrolases"/>
    <property type="match status" value="1"/>
</dbReference>
<dbReference type="SUPFAM" id="SSF52540">
    <property type="entry name" value="P-loop containing nucleoside triphosphate hydrolases"/>
    <property type="match status" value="1"/>
</dbReference>
<name>A0AAW5S7A0_MYCBC</name>
<reference evidence="3" key="2">
    <citation type="journal article" date="2022" name="BMC Genomics">
        <title>Comparative genome analysis of mycobacteria focusing on tRNA and non-coding RNA.</title>
        <authorList>
            <person name="Behra P.R.K."/>
            <person name="Pettersson B.M.F."/>
            <person name="Ramesh M."/>
            <person name="Das S."/>
            <person name="Dasgupta S."/>
            <person name="Kirsebom L.A."/>
        </authorList>
    </citation>
    <scope>NUCLEOTIDE SEQUENCE</scope>
    <source>
        <strain evidence="3">DSM 45439</strain>
    </source>
</reference>
<evidence type="ECO:0000256" key="2">
    <source>
        <dbReference type="SAM" id="MobiDB-lite"/>
    </source>
</evidence>
<keyword evidence="1" id="KW-0175">Coiled coil</keyword>
<organism evidence="3 4">
    <name type="scientific">Mycobacterium bouchedurhonense</name>
    <dbReference type="NCBI Taxonomy" id="701041"/>
    <lineage>
        <taxon>Bacteria</taxon>
        <taxon>Bacillati</taxon>
        <taxon>Actinomycetota</taxon>
        <taxon>Actinomycetes</taxon>
        <taxon>Mycobacteriales</taxon>
        <taxon>Mycobacteriaceae</taxon>
        <taxon>Mycobacterium</taxon>
        <taxon>Mycobacterium avium complex (MAC)</taxon>
    </lineage>
</organism>
<feature type="coiled-coil region" evidence="1">
    <location>
        <begin position="214"/>
        <end position="255"/>
    </location>
</feature>
<gene>
    <name evidence="3" type="ORF">H7I91_16330</name>
</gene>
<dbReference type="RefSeq" id="WP_139800254.1">
    <property type="nucleotide sequence ID" value="NZ_JACKTG010000050.1"/>
</dbReference>
<dbReference type="Proteomes" id="UP001207588">
    <property type="component" value="Unassembled WGS sequence"/>
</dbReference>
<feature type="region of interest" description="Disordered" evidence="2">
    <location>
        <begin position="297"/>
        <end position="330"/>
    </location>
</feature>
<dbReference type="AlphaFoldDB" id="A0AAW5S7A0"/>
<protein>
    <recommendedName>
        <fullName evidence="5">AAA family ATPase</fullName>
    </recommendedName>
</protein>